<keyword evidence="11 14" id="KW-0503">Monooxygenase</keyword>
<keyword evidence="6 13" id="KW-0479">Metal-binding</keyword>
<dbReference type="PRINTS" id="PR00385">
    <property type="entry name" value="P450"/>
</dbReference>
<organism evidence="16 17">
    <name type="scientific">Lachnellula subtilissima</name>
    <dbReference type="NCBI Taxonomy" id="602034"/>
    <lineage>
        <taxon>Eukaryota</taxon>
        <taxon>Fungi</taxon>
        <taxon>Dikarya</taxon>
        <taxon>Ascomycota</taxon>
        <taxon>Pezizomycotina</taxon>
        <taxon>Leotiomycetes</taxon>
        <taxon>Helotiales</taxon>
        <taxon>Lachnaceae</taxon>
        <taxon>Lachnellula</taxon>
    </lineage>
</organism>
<evidence type="ECO:0000256" key="11">
    <source>
        <dbReference type="ARBA" id="ARBA00023033"/>
    </source>
</evidence>
<keyword evidence="7 15" id="KW-1133">Transmembrane helix</keyword>
<keyword evidence="5 15" id="KW-0812">Transmembrane</keyword>
<dbReference type="Proteomes" id="UP000462212">
    <property type="component" value="Unassembled WGS sequence"/>
</dbReference>
<dbReference type="Pfam" id="PF00067">
    <property type="entry name" value="p450"/>
    <property type="match status" value="1"/>
</dbReference>
<evidence type="ECO:0000256" key="6">
    <source>
        <dbReference type="ARBA" id="ARBA00022723"/>
    </source>
</evidence>
<dbReference type="GO" id="GO:0016020">
    <property type="term" value="C:membrane"/>
    <property type="evidence" value="ECO:0007669"/>
    <property type="project" value="UniProtKB-SubCell"/>
</dbReference>
<keyword evidence="10" id="KW-0843">Virulence</keyword>
<dbReference type="SUPFAM" id="SSF48264">
    <property type="entry name" value="Cytochrome P450"/>
    <property type="match status" value="1"/>
</dbReference>
<dbReference type="PROSITE" id="PS00086">
    <property type="entry name" value="CYTOCHROME_P450"/>
    <property type="match status" value="1"/>
</dbReference>
<comment type="caution">
    <text evidence="16">The sequence shown here is derived from an EMBL/GenBank/DDBJ whole genome shotgun (WGS) entry which is preliminary data.</text>
</comment>
<reference evidence="16 17" key="1">
    <citation type="submission" date="2018-05" db="EMBL/GenBank/DDBJ databases">
        <title>Genome sequencing and assembly of the regulated plant pathogen Lachnellula willkommii and related sister species for the development of diagnostic species identification markers.</title>
        <authorList>
            <person name="Giroux E."/>
            <person name="Bilodeau G."/>
        </authorList>
    </citation>
    <scope>NUCLEOTIDE SEQUENCE [LARGE SCALE GENOMIC DNA]</scope>
    <source>
        <strain evidence="16 17">CBS 197.66</strain>
    </source>
</reference>
<evidence type="ECO:0000256" key="2">
    <source>
        <dbReference type="ARBA" id="ARBA00004167"/>
    </source>
</evidence>
<evidence type="ECO:0000256" key="1">
    <source>
        <dbReference type="ARBA" id="ARBA00001971"/>
    </source>
</evidence>
<dbReference type="InterPro" id="IPR001128">
    <property type="entry name" value="Cyt_P450"/>
</dbReference>
<evidence type="ECO:0000256" key="10">
    <source>
        <dbReference type="ARBA" id="ARBA00023026"/>
    </source>
</evidence>
<keyword evidence="8 14" id="KW-0560">Oxidoreductase</keyword>
<name>A0A8H8U6D1_9HELO</name>
<dbReference type="GO" id="GO:0020037">
    <property type="term" value="F:heme binding"/>
    <property type="evidence" value="ECO:0007669"/>
    <property type="project" value="InterPro"/>
</dbReference>
<accession>A0A8H8U6D1</accession>
<protein>
    <submittedName>
        <fullName evidence="16">Cytochrome P450 monooxygenase</fullName>
    </submittedName>
</protein>
<dbReference type="GO" id="GO:0016705">
    <property type="term" value="F:oxidoreductase activity, acting on paired donors, with incorporation or reduction of molecular oxygen"/>
    <property type="evidence" value="ECO:0007669"/>
    <property type="project" value="InterPro"/>
</dbReference>
<dbReference type="AlphaFoldDB" id="A0A8H8U6D1"/>
<comment type="similarity">
    <text evidence="3 14">Belongs to the cytochrome P450 family.</text>
</comment>
<dbReference type="InterPro" id="IPR017972">
    <property type="entry name" value="Cyt_P450_CS"/>
</dbReference>
<evidence type="ECO:0000256" key="5">
    <source>
        <dbReference type="ARBA" id="ARBA00022692"/>
    </source>
</evidence>
<keyword evidence="9 13" id="KW-0408">Iron</keyword>
<feature type="binding site" description="axial binding residue" evidence="13">
    <location>
        <position position="441"/>
    </location>
    <ligand>
        <name>heme</name>
        <dbReference type="ChEBI" id="CHEBI:30413"/>
    </ligand>
    <ligandPart>
        <name>Fe</name>
        <dbReference type="ChEBI" id="CHEBI:18248"/>
    </ligandPart>
</feature>
<sequence length="496" mass="55980">MDHTSGTSGTQSLLEVAWQACNETFTNFKMRHGALAMTSPFTVSHICMSIGIILWRVWHTMNGRSHRVIEKQHKIYGSVFRVSPNELSFASASSWKAIYGTPVAGKEQLIKSEFYDMYGSGFKTGCIGSERNPQEHAQKKRDLSAAFSTKSLSQQEKIIQRCIDGFITKIGDCSSKSADGINMVKWYEMVAFDAMGEMAFGESFHCIEKGTSPVDGSHSGSYVGNYFCGQSPSIRALGCDWKYVAPWLTVSARDQHTKYSRTKVQERLRTKSSRKDFLTNLVEKVDRNEVSREQLTAHSSTIIIAGGETVSTFLAAATYYLLKTPSAYEKLKLEVRGRFQSYEDIDSTAVLQLPYLQAVIQEGLRIHPPGSQGFPRLSPGTQIDGYWVPKGTEVYTSAWTVTHDEAYFSDPMTFKPERWIDPKSTDRKDASQPFSLGLRGCLGRNFALMEMSLILAKIIYVYDMELVEKDLDWEGTSSVFVMWWKAAMKVRFERRI</sequence>
<evidence type="ECO:0000256" key="7">
    <source>
        <dbReference type="ARBA" id="ARBA00022989"/>
    </source>
</evidence>
<dbReference type="EMBL" id="QGMJ01000519">
    <property type="protein sequence ID" value="TVY35494.1"/>
    <property type="molecule type" value="Genomic_DNA"/>
</dbReference>
<evidence type="ECO:0000256" key="15">
    <source>
        <dbReference type="SAM" id="Phobius"/>
    </source>
</evidence>
<dbReference type="Gene3D" id="1.10.630.10">
    <property type="entry name" value="Cytochrome P450"/>
    <property type="match status" value="1"/>
</dbReference>
<dbReference type="InterPro" id="IPR050121">
    <property type="entry name" value="Cytochrome_P450_monoxygenase"/>
</dbReference>
<keyword evidence="12 15" id="KW-0472">Membrane</keyword>
<dbReference type="InterPro" id="IPR002401">
    <property type="entry name" value="Cyt_P450_E_grp-I"/>
</dbReference>
<evidence type="ECO:0000256" key="3">
    <source>
        <dbReference type="ARBA" id="ARBA00010617"/>
    </source>
</evidence>
<comment type="subcellular location">
    <subcellularLocation>
        <location evidence="2">Membrane</location>
        <topology evidence="2">Single-pass membrane protein</topology>
    </subcellularLocation>
</comment>
<dbReference type="PANTHER" id="PTHR24305:SF210">
    <property type="entry name" value="CYTOCHROME P450 MONOOXYGENASE ASQL-RELATED"/>
    <property type="match status" value="1"/>
</dbReference>
<evidence type="ECO:0000256" key="8">
    <source>
        <dbReference type="ARBA" id="ARBA00023002"/>
    </source>
</evidence>
<evidence type="ECO:0000256" key="13">
    <source>
        <dbReference type="PIRSR" id="PIRSR602401-1"/>
    </source>
</evidence>
<dbReference type="PANTHER" id="PTHR24305">
    <property type="entry name" value="CYTOCHROME P450"/>
    <property type="match status" value="1"/>
</dbReference>
<dbReference type="GO" id="GO:0004497">
    <property type="term" value="F:monooxygenase activity"/>
    <property type="evidence" value="ECO:0007669"/>
    <property type="project" value="UniProtKB-KW"/>
</dbReference>
<evidence type="ECO:0000313" key="16">
    <source>
        <dbReference type="EMBL" id="TVY35494.1"/>
    </source>
</evidence>
<evidence type="ECO:0000313" key="17">
    <source>
        <dbReference type="Proteomes" id="UP000462212"/>
    </source>
</evidence>
<evidence type="ECO:0000256" key="12">
    <source>
        <dbReference type="ARBA" id="ARBA00023136"/>
    </source>
</evidence>
<feature type="transmembrane region" description="Helical" evidence="15">
    <location>
        <begin position="34"/>
        <end position="58"/>
    </location>
</feature>
<dbReference type="InterPro" id="IPR036396">
    <property type="entry name" value="Cyt_P450_sf"/>
</dbReference>
<keyword evidence="4 13" id="KW-0349">Heme</keyword>
<gene>
    <name evidence="16" type="primary">hpm1_0</name>
    <name evidence="16" type="ORF">LSUB1_G006608</name>
</gene>
<dbReference type="CDD" id="cd11058">
    <property type="entry name" value="CYP60B-like"/>
    <property type="match status" value="1"/>
</dbReference>
<comment type="cofactor">
    <cofactor evidence="1 13">
        <name>heme</name>
        <dbReference type="ChEBI" id="CHEBI:30413"/>
    </cofactor>
</comment>
<evidence type="ECO:0000256" key="4">
    <source>
        <dbReference type="ARBA" id="ARBA00022617"/>
    </source>
</evidence>
<evidence type="ECO:0000256" key="14">
    <source>
        <dbReference type="RuleBase" id="RU000461"/>
    </source>
</evidence>
<dbReference type="FunFam" id="1.10.630.10:FF:000158">
    <property type="entry name" value="Cytochrome P450, putative (Eurofung)"/>
    <property type="match status" value="1"/>
</dbReference>
<dbReference type="GO" id="GO:0005506">
    <property type="term" value="F:iron ion binding"/>
    <property type="evidence" value="ECO:0007669"/>
    <property type="project" value="InterPro"/>
</dbReference>
<keyword evidence="17" id="KW-1185">Reference proteome</keyword>
<dbReference type="OrthoDB" id="1470350at2759"/>
<dbReference type="PRINTS" id="PR00463">
    <property type="entry name" value="EP450I"/>
</dbReference>
<evidence type="ECO:0000256" key="9">
    <source>
        <dbReference type="ARBA" id="ARBA00023004"/>
    </source>
</evidence>
<proteinExistence type="inferred from homology"/>